<dbReference type="Gene3D" id="3.30.1120.70">
    <property type="match status" value="1"/>
</dbReference>
<evidence type="ECO:0000313" key="3">
    <source>
        <dbReference type="Proteomes" id="UP000192534"/>
    </source>
</evidence>
<dbReference type="Pfam" id="PF04860">
    <property type="entry name" value="Phage_portal"/>
    <property type="match status" value="1"/>
</dbReference>
<evidence type="ECO:0000256" key="1">
    <source>
        <dbReference type="SAM" id="MobiDB-lite"/>
    </source>
</evidence>
<dbReference type="Gene3D" id="1.20.1270.210">
    <property type="match status" value="1"/>
</dbReference>
<feature type="region of interest" description="Disordered" evidence="1">
    <location>
        <begin position="1"/>
        <end position="20"/>
    </location>
</feature>
<keyword evidence="3" id="KW-1185">Reference proteome</keyword>
<dbReference type="EMBL" id="MVIH01000001">
    <property type="protein sequence ID" value="ORB57625.1"/>
    <property type="molecule type" value="Genomic_DNA"/>
</dbReference>
<organism evidence="2 3">
    <name type="scientific">Mycolicibacterium rhodesiae</name>
    <name type="common">Mycobacterium rhodesiae</name>
    <dbReference type="NCBI Taxonomy" id="36814"/>
    <lineage>
        <taxon>Bacteria</taxon>
        <taxon>Bacillati</taxon>
        <taxon>Actinomycetota</taxon>
        <taxon>Actinomycetes</taxon>
        <taxon>Mycobacteriales</taxon>
        <taxon>Mycobacteriaceae</taxon>
        <taxon>Mycolicibacterium</taxon>
    </lineage>
</organism>
<dbReference type="InterPro" id="IPR006427">
    <property type="entry name" value="Portal_HK97"/>
</dbReference>
<proteinExistence type="predicted"/>
<dbReference type="Gene3D" id="3.40.140.120">
    <property type="match status" value="1"/>
</dbReference>
<accession>A0A1X0J780</accession>
<comment type="caution">
    <text evidence="2">The sequence shown here is derived from an EMBL/GenBank/DDBJ whole genome shotgun (WGS) entry which is preliminary data.</text>
</comment>
<gene>
    <name evidence="2" type="ORF">BST42_03165</name>
</gene>
<name>A0A1X0J780_MYCRH</name>
<sequence length="388" mass="41567">MLRRAFQRPPDPPAPAEQRNYSIADPRVVELFGGNRSLTGVNVSEHNMMGVAAVWRCVHIIAGGIATLPLRAIREHNGITERVPSWLDNPAGGLTRFELIQTTVAHLLLWGNAYLAHVYGGAGQLMGVSPIHPSAVGIDVDDQGRKSYRVSLLNGTTEMFTDATLTHIKGVSTDGICGLSPLQLARNGAFGTALAADQGAANFHGHGPTISAIASFDESTTKDDAKELAAQIDGGLTGPANAGRIGFINRNIQIHPFMVSNEDSQWLESRAFQKSEIATWFGVPDSLVGLSEKQSSWGTGIAEMHKAMASWTFKLWSSPLEDRLSLILPPAVRAEFDYRALLSPAPEAEIGLLIAQVGAGLMSTNEARRVLNLPPIADATTTTPEVPQ</sequence>
<reference evidence="2 3" key="1">
    <citation type="submission" date="2016-12" db="EMBL/GenBank/DDBJ databases">
        <title>The new phylogeny of genus Mycobacterium.</title>
        <authorList>
            <person name="Tortoli E."/>
            <person name="Trovato A."/>
            <person name="Cirillo D.M."/>
        </authorList>
    </citation>
    <scope>NUCLEOTIDE SEQUENCE [LARGE SCALE GENOMIC DNA]</scope>
    <source>
        <strain evidence="2 3">DSM 44223</strain>
    </source>
</reference>
<dbReference type="NCBIfam" id="TIGR01537">
    <property type="entry name" value="portal_HK97"/>
    <property type="match status" value="1"/>
</dbReference>
<evidence type="ECO:0000313" key="2">
    <source>
        <dbReference type="EMBL" id="ORB57625.1"/>
    </source>
</evidence>
<dbReference type="AlphaFoldDB" id="A0A1X0J780"/>
<dbReference type="Proteomes" id="UP000192534">
    <property type="component" value="Unassembled WGS sequence"/>
</dbReference>
<dbReference type="InterPro" id="IPR006944">
    <property type="entry name" value="Phage/GTA_portal"/>
</dbReference>
<protein>
    <submittedName>
        <fullName evidence="2">Phage portal protein</fullName>
    </submittedName>
</protein>